<sequence length="368" mass="40476">MQGYQRNFDDQQRDQREEETIVVDLVPPQYQLSPPHSPPPGNMPKTPEKDSSPTQQQQQPLSSMDPNIRRYRTAFTREQLSRLEKEFHRENYVSRPRRCELAAQLHLPESTIKVWFQNRRMKDKRQRMAMAWPYAMYTDPTLAATLLAAATATLPPPPYHGAPGLPPTHLAPSYPAAAAAAYYAARYSPYPGAVPTSTASSLHRPHPRTAAAYPAHPHLLQPHPSLPPLHLASLGVPTVGNTAFQVNNPPTTTATTYRPTLLPELSPVHSDASSDCDCVGAQPHHPHLAGNGQRVHEKTSPPPNSHPSTQIKLPTGISLAGLPTTIQTIGFEGKGSYNGIGTTPTVQTSKIDPPKLFQPYKNDISERA</sequence>
<reference evidence="11 12" key="1">
    <citation type="submission" date="2024-08" db="EMBL/GenBank/DDBJ databases">
        <authorList>
            <person name="Will J Nash"/>
            <person name="Angela Man"/>
            <person name="Seanna McTaggart"/>
            <person name="Kendall Baker"/>
            <person name="Tom Barker"/>
            <person name="Leah Catchpole"/>
            <person name="Alex Durrant"/>
            <person name="Karim Gharbi"/>
            <person name="Naomi Irish"/>
            <person name="Gemy Kaithakottil"/>
            <person name="Debby Ku"/>
            <person name="Aaliyah Providence"/>
            <person name="Felix Shaw"/>
            <person name="David Swarbreck"/>
            <person name="Chris Watkins"/>
            <person name="Ann M. McCartney"/>
            <person name="Giulio Formenti"/>
            <person name="Alice Mouton"/>
            <person name="Noel Vella"/>
            <person name="Bjorn M von Reumont"/>
            <person name="Adriana Vella"/>
            <person name="Wilfried Haerty"/>
        </authorList>
    </citation>
    <scope>NUCLEOTIDE SEQUENCE [LARGE SCALE GENOMIC DNA]</scope>
</reference>
<evidence type="ECO:0000256" key="7">
    <source>
        <dbReference type="PROSITE-ProRule" id="PRU00108"/>
    </source>
</evidence>
<evidence type="ECO:0000256" key="4">
    <source>
        <dbReference type="ARBA" id="ARBA00023155"/>
    </source>
</evidence>
<evidence type="ECO:0000256" key="5">
    <source>
        <dbReference type="ARBA" id="ARBA00023242"/>
    </source>
</evidence>
<evidence type="ECO:0000256" key="3">
    <source>
        <dbReference type="ARBA" id="ARBA00023125"/>
    </source>
</evidence>
<evidence type="ECO:0000256" key="8">
    <source>
        <dbReference type="RuleBase" id="RU000682"/>
    </source>
</evidence>
<dbReference type="PROSITE" id="PS50071">
    <property type="entry name" value="HOMEOBOX_2"/>
    <property type="match status" value="1"/>
</dbReference>
<gene>
    <name evidence="11" type="ORF">XYLVIOL_LOCUS328</name>
</gene>
<dbReference type="Pfam" id="PF00046">
    <property type="entry name" value="Homeodomain"/>
    <property type="match status" value="1"/>
</dbReference>
<dbReference type="InterPro" id="IPR001356">
    <property type="entry name" value="HD"/>
</dbReference>
<dbReference type="PANTHER" id="PTHR46294">
    <property type="entry name" value="SEGMENTATION PROTEIN EVEN-SKIPPED"/>
    <property type="match status" value="1"/>
</dbReference>
<feature type="DNA-binding region" description="Homeobox" evidence="7">
    <location>
        <begin position="68"/>
        <end position="127"/>
    </location>
</feature>
<proteinExistence type="inferred from homology"/>
<feature type="region of interest" description="Disordered" evidence="9">
    <location>
        <begin position="280"/>
        <end position="310"/>
    </location>
</feature>
<evidence type="ECO:0000256" key="9">
    <source>
        <dbReference type="SAM" id="MobiDB-lite"/>
    </source>
</evidence>
<evidence type="ECO:0000313" key="12">
    <source>
        <dbReference type="Proteomes" id="UP001642520"/>
    </source>
</evidence>
<comment type="similarity">
    <text evidence="6">Belongs to the even-skipped homeobox family.</text>
</comment>
<dbReference type="PRINTS" id="PR00024">
    <property type="entry name" value="HOMEOBOX"/>
</dbReference>
<dbReference type="SMART" id="SM00389">
    <property type="entry name" value="HOX"/>
    <property type="match status" value="1"/>
</dbReference>
<comment type="subcellular location">
    <subcellularLocation>
        <location evidence="1 7 8">Nucleus</location>
    </subcellularLocation>
</comment>
<accession>A0ABP1MYD8</accession>
<keyword evidence="3 7" id="KW-0238">DNA-binding</keyword>
<dbReference type="InterPro" id="IPR020479">
    <property type="entry name" value="HD_metazoa"/>
</dbReference>
<dbReference type="InterPro" id="IPR017970">
    <property type="entry name" value="Homeobox_CS"/>
</dbReference>
<dbReference type="PROSITE" id="PS00027">
    <property type="entry name" value="HOMEOBOX_1"/>
    <property type="match status" value="1"/>
</dbReference>
<dbReference type="InterPro" id="IPR052002">
    <property type="entry name" value="Even-skipped_HD"/>
</dbReference>
<keyword evidence="5 7" id="KW-0539">Nucleus</keyword>
<name>A0ABP1MYD8_XYLVO</name>
<comment type="caution">
    <text evidence="11">The sequence shown here is derived from an EMBL/GenBank/DDBJ whole genome shotgun (WGS) entry which is preliminary data.</text>
</comment>
<feature type="region of interest" description="Disordered" evidence="9">
    <location>
        <begin position="343"/>
        <end position="368"/>
    </location>
</feature>
<dbReference type="EMBL" id="CAXAJV020001280">
    <property type="protein sequence ID" value="CAL7933152.1"/>
    <property type="molecule type" value="Genomic_DNA"/>
</dbReference>
<dbReference type="Gene3D" id="1.10.10.60">
    <property type="entry name" value="Homeodomain-like"/>
    <property type="match status" value="1"/>
</dbReference>
<dbReference type="InterPro" id="IPR009057">
    <property type="entry name" value="Homeodomain-like_sf"/>
</dbReference>
<keyword evidence="4 7" id="KW-0371">Homeobox</keyword>
<feature type="domain" description="Homeobox" evidence="10">
    <location>
        <begin position="66"/>
        <end position="126"/>
    </location>
</feature>
<evidence type="ECO:0000256" key="1">
    <source>
        <dbReference type="ARBA" id="ARBA00004123"/>
    </source>
</evidence>
<evidence type="ECO:0000313" key="11">
    <source>
        <dbReference type="EMBL" id="CAL7933152.1"/>
    </source>
</evidence>
<dbReference type="SUPFAM" id="SSF46689">
    <property type="entry name" value="Homeodomain-like"/>
    <property type="match status" value="1"/>
</dbReference>
<keyword evidence="2" id="KW-0217">Developmental protein</keyword>
<protein>
    <recommendedName>
        <fullName evidence="10">Homeobox domain-containing protein</fullName>
    </recommendedName>
</protein>
<evidence type="ECO:0000259" key="10">
    <source>
        <dbReference type="PROSITE" id="PS50071"/>
    </source>
</evidence>
<keyword evidence="12" id="KW-1185">Reference proteome</keyword>
<dbReference type="CDD" id="cd00086">
    <property type="entry name" value="homeodomain"/>
    <property type="match status" value="1"/>
</dbReference>
<dbReference type="Proteomes" id="UP001642520">
    <property type="component" value="Unassembled WGS sequence"/>
</dbReference>
<feature type="region of interest" description="Disordered" evidence="9">
    <location>
        <begin position="1"/>
        <end position="69"/>
    </location>
</feature>
<evidence type="ECO:0000256" key="6">
    <source>
        <dbReference type="ARBA" id="ARBA00038449"/>
    </source>
</evidence>
<dbReference type="PANTHER" id="PTHR46294:SF4">
    <property type="entry name" value="SEGMENTATION PROTEIN EVEN-SKIPPED"/>
    <property type="match status" value="1"/>
</dbReference>
<evidence type="ECO:0000256" key="2">
    <source>
        <dbReference type="ARBA" id="ARBA00022473"/>
    </source>
</evidence>
<feature type="compositionally biased region" description="Basic and acidic residues" evidence="9">
    <location>
        <begin position="7"/>
        <end position="19"/>
    </location>
</feature>
<organism evidence="11 12">
    <name type="scientific">Xylocopa violacea</name>
    <name type="common">Violet carpenter bee</name>
    <name type="synonym">Apis violacea</name>
    <dbReference type="NCBI Taxonomy" id="135666"/>
    <lineage>
        <taxon>Eukaryota</taxon>
        <taxon>Metazoa</taxon>
        <taxon>Ecdysozoa</taxon>
        <taxon>Arthropoda</taxon>
        <taxon>Hexapoda</taxon>
        <taxon>Insecta</taxon>
        <taxon>Pterygota</taxon>
        <taxon>Neoptera</taxon>
        <taxon>Endopterygota</taxon>
        <taxon>Hymenoptera</taxon>
        <taxon>Apocrita</taxon>
        <taxon>Aculeata</taxon>
        <taxon>Apoidea</taxon>
        <taxon>Anthophila</taxon>
        <taxon>Apidae</taxon>
        <taxon>Xylocopa</taxon>
        <taxon>Xylocopa</taxon>
    </lineage>
</organism>